<accession>A0A7X0KM64</accession>
<gene>
    <name evidence="1" type="ORF">GGR00_003558</name>
</gene>
<dbReference type="AlphaFoldDB" id="A0A7X0KM64"/>
<dbReference type="Proteomes" id="UP000536262">
    <property type="component" value="Unassembled WGS sequence"/>
</dbReference>
<protein>
    <submittedName>
        <fullName evidence="1">Uncharacterized protein</fullName>
    </submittedName>
</protein>
<comment type="caution">
    <text evidence="1">The sequence shown here is derived from an EMBL/GenBank/DDBJ whole genome shotgun (WGS) entry which is preliminary data.</text>
</comment>
<name>A0A7X0KM64_9HYPH</name>
<dbReference type="RefSeq" id="WP_184700157.1">
    <property type="nucleotide sequence ID" value="NZ_BAABEG010000005.1"/>
</dbReference>
<sequence length="67" mass="7812">MSSRPILKLYTTMPEFELLHKRHDRTRSTSRTVTVDRQAQIHILMDHARMLEALRKAGRVDIAAPDE</sequence>
<evidence type="ECO:0000313" key="1">
    <source>
        <dbReference type="EMBL" id="MBB6355753.1"/>
    </source>
</evidence>
<proteinExistence type="predicted"/>
<organism evidence="1 2">
    <name type="scientific">Aminobacter aganoensis</name>
    <dbReference type="NCBI Taxonomy" id="83264"/>
    <lineage>
        <taxon>Bacteria</taxon>
        <taxon>Pseudomonadati</taxon>
        <taxon>Pseudomonadota</taxon>
        <taxon>Alphaproteobacteria</taxon>
        <taxon>Hyphomicrobiales</taxon>
        <taxon>Phyllobacteriaceae</taxon>
        <taxon>Aminobacter</taxon>
    </lineage>
</organism>
<dbReference type="EMBL" id="JACHOU010000009">
    <property type="protein sequence ID" value="MBB6355753.1"/>
    <property type="molecule type" value="Genomic_DNA"/>
</dbReference>
<keyword evidence="2" id="KW-1185">Reference proteome</keyword>
<evidence type="ECO:0000313" key="2">
    <source>
        <dbReference type="Proteomes" id="UP000536262"/>
    </source>
</evidence>
<reference evidence="1 2" key="1">
    <citation type="submission" date="2020-08" db="EMBL/GenBank/DDBJ databases">
        <title>Genomic Encyclopedia of Type Strains, Phase IV (KMG-IV): sequencing the most valuable type-strain genomes for metagenomic binning, comparative biology and taxonomic classification.</title>
        <authorList>
            <person name="Goeker M."/>
        </authorList>
    </citation>
    <scope>NUCLEOTIDE SEQUENCE [LARGE SCALE GENOMIC DNA]</scope>
    <source>
        <strain evidence="1 2">DSM 7051</strain>
    </source>
</reference>